<evidence type="ECO:0000313" key="3">
    <source>
        <dbReference type="Proteomes" id="UP001238179"/>
    </source>
</evidence>
<keyword evidence="1" id="KW-0812">Transmembrane</keyword>
<feature type="transmembrane region" description="Helical" evidence="1">
    <location>
        <begin position="119"/>
        <end position="137"/>
    </location>
</feature>
<dbReference type="RefSeq" id="WP_316411954.1">
    <property type="nucleotide sequence ID" value="NZ_AP027080.1"/>
</dbReference>
<keyword evidence="1" id="KW-1133">Transmembrane helix</keyword>
<feature type="transmembrane region" description="Helical" evidence="1">
    <location>
        <begin position="93"/>
        <end position="113"/>
    </location>
</feature>
<keyword evidence="1" id="KW-0472">Membrane</keyword>
<proteinExistence type="predicted"/>
<organism evidence="2 3">
    <name type="scientific">Mesoterricola silvestris</name>
    <dbReference type="NCBI Taxonomy" id="2927979"/>
    <lineage>
        <taxon>Bacteria</taxon>
        <taxon>Pseudomonadati</taxon>
        <taxon>Acidobacteriota</taxon>
        <taxon>Holophagae</taxon>
        <taxon>Holophagales</taxon>
        <taxon>Holophagaceae</taxon>
        <taxon>Mesoterricola</taxon>
    </lineage>
</organism>
<evidence type="ECO:0000313" key="2">
    <source>
        <dbReference type="EMBL" id="BDU73302.1"/>
    </source>
</evidence>
<feature type="transmembrane region" description="Helical" evidence="1">
    <location>
        <begin position="158"/>
        <end position="179"/>
    </location>
</feature>
<dbReference type="Proteomes" id="UP001238179">
    <property type="component" value="Chromosome"/>
</dbReference>
<feature type="transmembrane region" description="Helical" evidence="1">
    <location>
        <begin position="304"/>
        <end position="326"/>
    </location>
</feature>
<gene>
    <name evidence="2" type="ORF">METEAL_24760</name>
</gene>
<accession>A0AA48GKZ9</accession>
<feature type="transmembrane region" description="Helical" evidence="1">
    <location>
        <begin position="223"/>
        <end position="243"/>
    </location>
</feature>
<feature type="transmembrane region" description="Helical" evidence="1">
    <location>
        <begin position="271"/>
        <end position="292"/>
    </location>
</feature>
<protein>
    <submittedName>
        <fullName evidence="2">Uncharacterized protein</fullName>
    </submittedName>
</protein>
<feature type="transmembrane region" description="Helical" evidence="1">
    <location>
        <begin position="332"/>
        <end position="351"/>
    </location>
</feature>
<dbReference type="EMBL" id="AP027080">
    <property type="protein sequence ID" value="BDU73302.1"/>
    <property type="molecule type" value="Genomic_DNA"/>
</dbReference>
<dbReference type="AlphaFoldDB" id="A0AA48GKZ9"/>
<feature type="transmembrane region" description="Helical" evidence="1">
    <location>
        <begin position="12"/>
        <end position="33"/>
    </location>
</feature>
<dbReference type="KEGG" id="msil:METEAL_24760"/>
<keyword evidence="3" id="KW-1185">Reference proteome</keyword>
<reference evidence="3" key="1">
    <citation type="journal article" date="2023" name="Int. J. Syst. Evol. Microbiol.">
        <title>Mesoterricola silvestris gen. nov., sp. nov., Mesoterricola sediminis sp. nov., Geothrix oryzae sp. nov., Geothrix edaphica sp. nov., Geothrix rubra sp. nov., and Geothrix limicola sp. nov., six novel members of Acidobacteriota isolated from soils.</title>
        <authorList>
            <person name="Itoh H."/>
            <person name="Sugisawa Y."/>
            <person name="Mise K."/>
            <person name="Xu Z."/>
            <person name="Kuniyasu M."/>
            <person name="Ushijima N."/>
            <person name="Kawano K."/>
            <person name="Kobayashi E."/>
            <person name="Shiratori Y."/>
            <person name="Masuda Y."/>
            <person name="Senoo K."/>
        </authorList>
    </citation>
    <scope>NUCLEOTIDE SEQUENCE [LARGE SCALE GENOMIC DNA]</scope>
    <source>
        <strain evidence="3">W79</strain>
    </source>
</reference>
<name>A0AA48GKZ9_9BACT</name>
<evidence type="ECO:0000256" key="1">
    <source>
        <dbReference type="SAM" id="Phobius"/>
    </source>
</evidence>
<sequence length="365" mass="40067">MFKSAEGSTERLLQLCTGYFLLYVVTGLVVKAFTGAPHTPMGTPPMNDIAFLAYNTLGANLTCLIPAVVLGWWRMKSIRPARICGVEVPSEIFYIIPSGICTAIVIPTTTLMYTLPISVMVAMVIMRASVIVIGRVVDGIQIAQGILQKRIYWEENAAVVFAVLAACIELFGPHTGGFAFLHNQAALVIFTSYISSYAIRIYIMNYYKNTRPRGAPLDNKAFFAVEQIAASVAMVLISLAVFFSPRLFPAWGGVRQIAAFVGAIRTPSPGWFWASFSGLAFGLVAFFSVFIFMFKGRTATFTGLINRLTSLVAGTAATLLGHWLFASRLPSLQNWVSLGFVLVAVFFLSRAERRRAQELKLAREI</sequence>
<feature type="transmembrane region" description="Helical" evidence="1">
    <location>
        <begin position="53"/>
        <end position="73"/>
    </location>
</feature>
<feature type="transmembrane region" description="Helical" evidence="1">
    <location>
        <begin position="185"/>
        <end position="203"/>
    </location>
</feature>